<dbReference type="AlphaFoldDB" id="A0A9W8WP43"/>
<proteinExistence type="predicted"/>
<feature type="compositionally biased region" description="Acidic residues" evidence="1">
    <location>
        <begin position="1"/>
        <end position="10"/>
    </location>
</feature>
<dbReference type="OrthoDB" id="10680173at2759"/>
<reference evidence="2" key="1">
    <citation type="submission" date="2022-10" db="EMBL/GenBank/DDBJ databases">
        <title>Tapping the CABI collections for fungal endophytes: first genome assemblies for Collariella, Neodidymelliopsis, Ascochyta clinopodiicola, Didymella pomorum, Didymosphaeria variabile, Neocosmospora piperis and Neocucurbitaria cava.</title>
        <authorList>
            <person name="Hill R."/>
        </authorList>
    </citation>
    <scope>NUCLEOTIDE SEQUENCE</scope>
    <source>
        <strain evidence="2">IMI 360193</strain>
    </source>
</reference>
<organism evidence="2 3">
    <name type="scientific">Didymella glomerata</name>
    <dbReference type="NCBI Taxonomy" id="749621"/>
    <lineage>
        <taxon>Eukaryota</taxon>
        <taxon>Fungi</taxon>
        <taxon>Dikarya</taxon>
        <taxon>Ascomycota</taxon>
        <taxon>Pezizomycotina</taxon>
        <taxon>Dothideomycetes</taxon>
        <taxon>Pleosporomycetidae</taxon>
        <taxon>Pleosporales</taxon>
        <taxon>Pleosporineae</taxon>
        <taxon>Didymellaceae</taxon>
        <taxon>Didymella</taxon>
    </lineage>
</organism>
<accession>A0A9W8WP43</accession>
<feature type="compositionally biased region" description="Polar residues" evidence="1">
    <location>
        <begin position="221"/>
        <end position="230"/>
    </location>
</feature>
<name>A0A9W8WP43_9PLEO</name>
<keyword evidence="3" id="KW-1185">Reference proteome</keyword>
<evidence type="ECO:0000313" key="2">
    <source>
        <dbReference type="EMBL" id="KAJ4329771.1"/>
    </source>
</evidence>
<feature type="compositionally biased region" description="Polar residues" evidence="1">
    <location>
        <begin position="171"/>
        <end position="182"/>
    </location>
</feature>
<feature type="compositionally biased region" description="Polar residues" evidence="1">
    <location>
        <begin position="91"/>
        <end position="102"/>
    </location>
</feature>
<dbReference type="Proteomes" id="UP001140562">
    <property type="component" value="Unassembled WGS sequence"/>
</dbReference>
<feature type="compositionally biased region" description="Low complexity" evidence="1">
    <location>
        <begin position="210"/>
        <end position="220"/>
    </location>
</feature>
<evidence type="ECO:0000256" key="1">
    <source>
        <dbReference type="SAM" id="MobiDB-lite"/>
    </source>
</evidence>
<dbReference type="EMBL" id="JAPEUV010000285">
    <property type="protein sequence ID" value="KAJ4329771.1"/>
    <property type="molecule type" value="Genomic_DNA"/>
</dbReference>
<gene>
    <name evidence="2" type="ORF">N0V87_010581</name>
</gene>
<feature type="compositionally biased region" description="Low complexity" evidence="1">
    <location>
        <begin position="161"/>
        <end position="170"/>
    </location>
</feature>
<feature type="region of interest" description="Disordered" evidence="1">
    <location>
        <begin position="1"/>
        <end position="288"/>
    </location>
</feature>
<comment type="caution">
    <text evidence="2">The sequence shown here is derived from an EMBL/GenBank/DDBJ whole genome shotgun (WGS) entry which is preliminary data.</text>
</comment>
<sequence>MSSDESDTEAVEAASWSTSGKDAPAKEVQTEDASALALDMAGIEHVRRTQARQEAADPDYHPPADGTSDEDCDKDSERAPLMFKAKGRRSQAMNKPISTERMTSPAYVAKETLAPPLPKKSKVSKMPDNAFSVANSKSTPGLAVKRKDDSAPAGSSHKPAITTSSSTTITKKQQMATSSRSKSPYPDHSGDDSEQNVPQDSHLARLAPIDSSWDSLDDSLFGSTQASTQAPLPFDHPAAPANDAKAQQSREPSSPPPLTRHHADQSRPSSDTMHSGHRYGGDDEDEDMIRLKLQEARLRSKLQEVQLQSELQDLQARIKLREIAKRKAAA</sequence>
<evidence type="ECO:0000313" key="3">
    <source>
        <dbReference type="Proteomes" id="UP001140562"/>
    </source>
</evidence>
<protein>
    <submittedName>
        <fullName evidence="2">Uncharacterized protein</fullName>
    </submittedName>
</protein>